<dbReference type="EMBL" id="LJSN01000003">
    <property type="protein sequence ID" value="PNE38119.1"/>
    <property type="molecule type" value="Genomic_DNA"/>
</dbReference>
<accession>A0A2N8PAS3</accession>
<sequence length="80" mass="8741">MVMVRPQQVSGGSDDHEKTSLTRALSSFSSLHGDFGIHFTTDDVVGNHFVSTHPKSPFATRVHVQRLSAEKHVALDAETP</sequence>
<organism evidence="1 2">
    <name type="scientific">Streptomyces noursei</name>
    <name type="common">Streptomyces albulus</name>
    <dbReference type="NCBI Taxonomy" id="1971"/>
    <lineage>
        <taxon>Bacteria</taxon>
        <taxon>Bacillati</taxon>
        <taxon>Actinomycetota</taxon>
        <taxon>Actinomycetes</taxon>
        <taxon>Kitasatosporales</taxon>
        <taxon>Streptomycetaceae</taxon>
        <taxon>Streptomyces</taxon>
    </lineage>
</organism>
<evidence type="ECO:0000313" key="2">
    <source>
        <dbReference type="Proteomes" id="UP000236047"/>
    </source>
</evidence>
<dbReference type="AlphaFoldDB" id="A0A2N8PAS3"/>
<evidence type="ECO:0000313" key="1">
    <source>
        <dbReference type="EMBL" id="PNE38119.1"/>
    </source>
</evidence>
<reference evidence="2" key="1">
    <citation type="submission" date="2015-09" db="EMBL/GenBank/DDBJ databases">
        <authorList>
            <person name="Graham D.E."/>
            <person name="Mahan K.M."/>
            <person name="Klingeman D.M."/>
            <person name="Fida T."/>
            <person name="Giannone R.J."/>
            <person name="Hettich R.L."/>
            <person name="Parry R.J."/>
            <person name="Spain J.C."/>
        </authorList>
    </citation>
    <scope>NUCLEOTIDE SEQUENCE [LARGE SCALE GENOMIC DNA]</scope>
    <source>
        <strain evidence="2">JCM 4701</strain>
    </source>
</reference>
<name>A0A2N8PAS3_STRNR</name>
<protein>
    <submittedName>
        <fullName evidence="1">Uncharacterized protein</fullName>
    </submittedName>
</protein>
<keyword evidence="2" id="KW-1185">Reference proteome</keyword>
<proteinExistence type="predicted"/>
<dbReference type="Proteomes" id="UP000236047">
    <property type="component" value="Unassembled WGS sequence"/>
</dbReference>
<dbReference type="Gene3D" id="3.30.2140.10">
    <property type="entry name" value="Arylamine N-acetyltransferase"/>
    <property type="match status" value="1"/>
</dbReference>
<gene>
    <name evidence="1" type="ORF">AOB60_28790</name>
</gene>
<comment type="caution">
    <text evidence="1">The sequence shown here is derived from an EMBL/GenBank/DDBJ whole genome shotgun (WGS) entry which is preliminary data.</text>
</comment>